<keyword evidence="1" id="KW-1133">Transmembrane helix</keyword>
<dbReference type="PANTHER" id="PTHR31170:SF25">
    <property type="entry name" value="BNAA09G04570D PROTEIN"/>
    <property type="match status" value="1"/>
</dbReference>
<dbReference type="Proteomes" id="UP001454036">
    <property type="component" value="Unassembled WGS sequence"/>
</dbReference>
<proteinExistence type="predicted"/>
<name>A0AAV3PKK5_LITER</name>
<feature type="transmembrane region" description="Helical" evidence="1">
    <location>
        <begin position="504"/>
        <end position="526"/>
    </location>
</feature>
<protein>
    <submittedName>
        <fullName evidence="2">Uncharacterized protein</fullName>
    </submittedName>
</protein>
<organism evidence="2 3">
    <name type="scientific">Lithospermum erythrorhizon</name>
    <name type="common">Purple gromwell</name>
    <name type="synonym">Lithospermum officinale var. erythrorhizon</name>
    <dbReference type="NCBI Taxonomy" id="34254"/>
    <lineage>
        <taxon>Eukaryota</taxon>
        <taxon>Viridiplantae</taxon>
        <taxon>Streptophyta</taxon>
        <taxon>Embryophyta</taxon>
        <taxon>Tracheophyta</taxon>
        <taxon>Spermatophyta</taxon>
        <taxon>Magnoliopsida</taxon>
        <taxon>eudicotyledons</taxon>
        <taxon>Gunneridae</taxon>
        <taxon>Pentapetalae</taxon>
        <taxon>asterids</taxon>
        <taxon>lamiids</taxon>
        <taxon>Boraginales</taxon>
        <taxon>Boraginaceae</taxon>
        <taxon>Boraginoideae</taxon>
        <taxon>Lithospermeae</taxon>
        <taxon>Lithospermum</taxon>
    </lineage>
</organism>
<evidence type="ECO:0000313" key="2">
    <source>
        <dbReference type="EMBL" id="GAA0152169.1"/>
    </source>
</evidence>
<sequence>MSSHANINKSSNHSRFDEHQWVMQIRQTLEEELEEDNEIEVCIFSVPKTLMATHPHCYTPQMVPIGPYHYFHQETYEMERYKLSAAKRVQQNCFENIKFEDVVLQLRGYESRIRACYNRYLTINGETLAWMMAVDASFILEFLQVYSMSLEGRKLLRISSRMSHLVGAKGKKSTHNEILKDFFMVENQIPLFVLRKMMEVKFHSLEIGDGKLYLMLMGLFKVLCPFEVMHELPETKAMDCAHLLDMLYRLIVPKLKPKVPEVKQLDKAENTNNVEAEKEKERNDEQKPYWGSQYVNTFFEEVWKIIKNIFSGPINILRKILLSRVVVFITKLPWQIVSNVPGIRFITGPIETLFSTHKDEDRGDEDEDDEDKPPIVEEIEIPSVTELTRAYLKFEAVEGSIFNVKFDPKTVTLYLPSISLDENSEVIMRNLVAYEACNASGPAIFSRYTELMNGIIDTKEDVQILKETGIIKNRLKSDEDVIEDVNKYYKGRWKVKLKHMMMDYVFGSWQILTLMACIALLVLMSLQSFCSVYSCSRFFPIQVIEVTQSVAE</sequence>
<dbReference type="Pfam" id="PF03140">
    <property type="entry name" value="DUF247"/>
    <property type="match status" value="1"/>
</dbReference>
<comment type="caution">
    <text evidence="2">The sequence shown here is derived from an EMBL/GenBank/DDBJ whole genome shotgun (WGS) entry which is preliminary data.</text>
</comment>
<keyword evidence="3" id="KW-1185">Reference proteome</keyword>
<evidence type="ECO:0000256" key="1">
    <source>
        <dbReference type="SAM" id="Phobius"/>
    </source>
</evidence>
<keyword evidence="1" id="KW-0472">Membrane</keyword>
<reference evidence="2 3" key="1">
    <citation type="submission" date="2024-01" db="EMBL/GenBank/DDBJ databases">
        <title>The complete chloroplast genome sequence of Lithospermum erythrorhizon: insights into the phylogenetic relationship among Boraginaceae species and the maternal lineages of purple gromwells.</title>
        <authorList>
            <person name="Okada T."/>
            <person name="Watanabe K."/>
        </authorList>
    </citation>
    <scope>NUCLEOTIDE SEQUENCE [LARGE SCALE GENOMIC DNA]</scope>
</reference>
<dbReference type="InterPro" id="IPR004158">
    <property type="entry name" value="DUF247_pln"/>
</dbReference>
<evidence type="ECO:0000313" key="3">
    <source>
        <dbReference type="Proteomes" id="UP001454036"/>
    </source>
</evidence>
<dbReference type="EMBL" id="BAABME010017995">
    <property type="protein sequence ID" value="GAA0152169.1"/>
    <property type="molecule type" value="Genomic_DNA"/>
</dbReference>
<gene>
    <name evidence="2" type="ORF">LIER_37437</name>
</gene>
<accession>A0AAV3PKK5</accession>
<keyword evidence="1" id="KW-0812">Transmembrane</keyword>
<dbReference type="AlphaFoldDB" id="A0AAV3PKK5"/>
<dbReference type="PANTHER" id="PTHR31170">
    <property type="entry name" value="BNAC04G53230D PROTEIN"/>
    <property type="match status" value="1"/>
</dbReference>